<accession>A0ABT5EU62</accession>
<reference evidence="1 2" key="1">
    <citation type="submission" date="2022-11" db="EMBL/GenBank/DDBJ databases">
        <title>Minimal conservation of predation-associated metabolite biosynthetic gene clusters underscores biosynthetic potential of Myxococcota including descriptions for ten novel species: Archangium lansinium sp. nov., Myxococcus landrumus sp. nov., Nannocystis bai.</title>
        <authorList>
            <person name="Ahearne A."/>
            <person name="Stevens C."/>
            <person name="Dowd S."/>
        </authorList>
    </citation>
    <scope>NUCLEOTIDE SEQUENCE [LARGE SCALE GENOMIC DNA]</scope>
    <source>
        <strain evidence="1 2">RJM3</strain>
    </source>
</reference>
<evidence type="ECO:0000313" key="2">
    <source>
        <dbReference type="Proteomes" id="UP001221411"/>
    </source>
</evidence>
<organism evidence="1 2">
    <name type="scientific">Polyangium mundeleinium</name>
    <dbReference type="NCBI Taxonomy" id="2995306"/>
    <lineage>
        <taxon>Bacteria</taxon>
        <taxon>Pseudomonadati</taxon>
        <taxon>Myxococcota</taxon>
        <taxon>Polyangia</taxon>
        <taxon>Polyangiales</taxon>
        <taxon>Polyangiaceae</taxon>
        <taxon>Polyangium</taxon>
    </lineage>
</organism>
<dbReference type="Proteomes" id="UP001221411">
    <property type="component" value="Unassembled WGS sequence"/>
</dbReference>
<name>A0ABT5EU62_9BACT</name>
<sequence>MNENNLPQCPSVFPDRFVFYRGTEGQVECSPCTCGEPVGAKCNAKLSAFQDPACGSVPPSLFENVPAAAICIDFSASPLTLGAMEADWISNEPGTCEPSGGELIGEVKGTDPRVFCCQTPPPPQNE</sequence>
<comment type="caution">
    <text evidence="1">The sequence shown here is derived from an EMBL/GenBank/DDBJ whole genome shotgun (WGS) entry which is preliminary data.</text>
</comment>
<dbReference type="EMBL" id="JAQNDO010000001">
    <property type="protein sequence ID" value="MDC0745340.1"/>
    <property type="molecule type" value="Genomic_DNA"/>
</dbReference>
<proteinExistence type="predicted"/>
<protein>
    <submittedName>
        <fullName evidence="1">Uncharacterized protein</fullName>
    </submittedName>
</protein>
<dbReference type="RefSeq" id="WP_271922733.1">
    <property type="nucleotide sequence ID" value="NZ_JAQNDO010000001.1"/>
</dbReference>
<keyword evidence="2" id="KW-1185">Reference proteome</keyword>
<gene>
    <name evidence="1" type="ORF">POL67_28670</name>
</gene>
<evidence type="ECO:0000313" key="1">
    <source>
        <dbReference type="EMBL" id="MDC0745340.1"/>
    </source>
</evidence>